<protein>
    <submittedName>
        <fullName evidence="4">Glycosyltransferase family 2 protein</fullName>
    </submittedName>
</protein>
<dbReference type="CDD" id="cd00761">
    <property type="entry name" value="Glyco_tranf_GTA_type"/>
    <property type="match status" value="1"/>
</dbReference>
<dbReference type="Gene3D" id="3.90.550.10">
    <property type="entry name" value="Spore Coat Polysaccharide Biosynthesis Protein SpsA, Chain A"/>
    <property type="match status" value="1"/>
</dbReference>
<dbReference type="PANTHER" id="PTHR22916:SF51">
    <property type="entry name" value="GLYCOSYLTRANSFERASE EPSH-RELATED"/>
    <property type="match status" value="1"/>
</dbReference>
<keyword evidence="2 4" id="KW-0808">Transferase</keyword>
<evidence type="ECO:0000313" key="5">
    <source>
        <dbReference type="Proteomes" id="UP000297149"/>
    </source>
</evidence>
<proteinExistence type="predicted"/>
<keyword evidence="1" id="KW-0328">Glycosyltransferase</keyword>
<dbReference type="InterPro" id="IPR001173">
    <property type="entry name" value="Glyco_trans_2-like"/>
</dbReference>
<evidence type="ECO:0000259" key="3">
    <source>
        <dbReference type="Pfam" id="PF00535"/>
    </source>
</evidence>
<dbReference type="EMBL" id="CP039396">
    <property type="protein sequence ID" value="QCD41666.1"/>
    <property type="molecule type" value="Genomic_DNA"/>
</dbReference>
<accession>A0A4P7W197</accession>
<dbReference type="KEGG" id="ddb:E7747_04835"/>
<evidence type="ECO:0000313" key="4">
    <source>
        <dbReference type="EMBL" id="QCD41666.1"/>
    </source>
</evidence>
<evidence type="ECO:0000256" key="1">
    <source>
        <dbReference type="ARBA" id="ARBA00022676"/>
    </source>
</evidence>
<dbReference type="RefSeq" id="WP_136414460.1">
    <property type="nucleotide sequence ID" value="NZ_CP039396.1"/>
</dbReference>
<dbReference type="Proteomes" id="UP000297149">
    <property type="component" value="Chromosome"/>
</dbReference>
<gene>
    <name evidence="4" type="ORF">E7747_04835</name>
</gene>
<name>A0A4P7W197_9BACT</name>
<dbReference type="Pfam" id="PF00535">
    <property type="entry name" value="Glycos_transf_2"/>
    <property type="match status" value="1"/>
</dbReference>
<dbReference type="SUPFAM" id="SSF53448">
    <property type="entry name" value="Nucleotide-diphospho-sugar transferases"/>
    <property type="match status" value="1"/>
</dbReference>
<dbReference type="PANTHER" id="PTHR22916">
    <property type="entry name" value="GLYCOSYLTRANSFERASE"/>
    <property type="match status" value="1"/>
</dbReference>
<reference evidence="5" key="1">
    <citation type="submission" date="2019-02" db="EMBL/GenBank/DDBJ databases">
        <title>Isolation and identification of novel species under the genus Muribaculum.</title>
        <authorList>
            <person name="Miyake S."/>
            <person name="Ding Y."/>
            <person name="Low A."/>
            <person name="Soh M."/>
            <person name="Seedorf H."/>
        </authorList>
    </citation>
    <scope>NUCLEOTIDE SEQUENCE [LARGE SCALE GENOMIC DNA]</scope>
    <source>
        <strain evidence="5">H5</strain>
    </source>
</reference>
<dbReference type="GO" id="GO:0016758">
    <property type="term" value="F:hexosyltransferase activity"/>
    <property type="evidence" value="ECO:0007669"/>
    <property type="project" value="UniProtKB-ARBA"/>
</dbReference>
<dbReference type="AlphaFoldDB" id="A0A4P7W197"/>
<evidence type="ECO:0000256" key="2">
    <source>
        <dbReference type="ARBA" id="ARBA00022679"/>
    </source>
</evidence>
<feature type="domain" description="Glycosyltransferase 2-like" evidence="3">
    <location>
        <begin position="3"/>
        <end position="164"/>
    </location>
</feature>
<dbReference type="InterPro" id="IPR029044">
    <property type="entry name" value="Nucleotide-diphossugar_trans"/>
</dbReference>
<keyword evidence="5" id="KW-1185">Reference proteome</keyword>
<sequence>MVSIIIPAFNAEKYLRECLDSAVGQTCRDIEIIVVDDGSTDSTGRIIAEYAARDNRVRPLVQPQSGVSAARNAALRIAGGEWVSFLDSDDVLYPNSIELLLGAAHVSGCDLVYGGWRRGVEFRQIDGSRSDAAPRVCDRLDVIEKVLYQSEGIVPAPWGKLYRRERLRDVCFDEGCIYEDLDLFYKVEGRDGKIAVIDAPVYFYRDTPGSLTNRFSPARLDVLKVTSRLEDFMAKNCPGLLPAARDRRLSANFNMYCLLAIHDRNGEYARISHECWQLIRRYRRESLLNPHVRMKNKLGILVSYLGERMLKAVSPLVYGGSRKNR</sequence>
<organism evidence="4 5">
    <name type="scientific">Duncaniella dubosii</name>
    <dbReference type="NCBI Taxonomy" id="2518971"/>
    <lineage>
        <taxon>Bacteria</taxon>
        <taxon>Pseudomonadati</taxon>
        <taxon>Bacteroidota</taxon>
        <taxon>Bacteroidia</taxon>
        <taxon>Bacteroidales</taxon>
        <taxon>Muribaculaceae</taxon>
        <taxon>Duncaniella</taxon>
    </lineage>
</organism>